<keyword evidence="4" id="KW-1185">Reference proteome</keyword>
<comment type="caution">
    <text evidence="3">The sequence shown here is derived from an EMBL/GenBank/DDBJ whole genome shotgun (WGS) entry which is preliminary data.</text>
</comment>
<keyword evidence="1" id="KW-0175">Coiled coil</keyword>
<evidence type="ECO:0000256" key="1">
    <source>
        <dbReference type="SAM" id="Coils"/>
    </source>
</evidence>
<evidence type="ECO:0000256" key="2">
    <source>
        <dbReference type="SAM" id="SignalP"/>
    </source>
</evidence>
<evidence type="ECO:0008006" key="5">
    <source>
        <dbReference type="Google" id="ProtNLM"/>
    </source>
</evidence>
<feature type="coiled-coil region" evidence="1">
    <location>
        <begin position="243"/>
        <end position="270"/>
    </location>
</feature>
<evidence type="ECO:0000313" key="3">
    <source>
        <dbReference type="EMBL" id="MBT2132751.1"/>
    </source>
</evidence>
<dbReference type="SUPFAM" id="SSF48452">
    <property type="entry name" value="TPR-like"/>
    <property type="match status" value="1"/>
</dbReference>
<dbReference type="EMBL" id="JAHFVK010000001">
    <property type="protein sequence ID" value="MBT2132751.1"/>
    <property type="molecule type" value="Genomic_DNA"/>
</dbReference>
<protein>
    <recommendedName>
        <fullName evidence="5">DUF1570 domain-containing protein</fullName>
    </recommendedName>
</protein>
<keyword evidence="2" id="KW-0732">Signal</keyword>
<name>A0ABS5VZW8_9SPHN</name>
<dbReference type="RefSeq" id="WP_214533825.1">
    <property type="nucleotide sequence ID" value="NZ_JAHFVK010000001.1"/>
</dbReference>
<organism evidence="3 4">
    <name type="scientific">Croceibacterium selenioxidans</name>
    <dbReference type="NCBI Taxonomy" id="2838833"/>
    <lineage>
        <taxon>Bacteria</taxon>
        <taxon>Pseudomonadati</taxon>
        <taxon>Pseudomonadota</taxon>
        <taxon>Alphaproteobacteria</taxon>
        <taxon>Sphingomonadales</taxon>
        <taxon>Erythrobacteraceae</taxon>
        <taxon>Croceibacterium</taxon>
    </lineage>
</organism>
<dbReference type="InterPro" id="IPR011990">
    <property type="entry name" value="TPR-like_helical_dom_sf"/>
</dbReference>
<evidence type="ECO:0000313" key="4">
    <source>
        <dbReference type="Proteomes" id="UP000811255"/>
    </source>
</evidence>
<dbReference type="Proteomes" id="UP000811255">
    <property type="component" value="Unassembled WGS sequence"/>
</dbReference>
<proteinExistence type="predicted"/>
<feature type="chain" id="PRO_5046739375" description="DUF1570 domain-containing protein" evidence="2">
    <location>
        <begin position="20"/>
        <end position="516"/>
    </location>
</feature>
<reference evidence="3 4" key="1">
    <citation type="submission" date="2021-05" db="EMBL/GenBank/DDBJ databases">
        <title>Croceibacterium sp. LX-88 genome sequence.</title>
        <authorList>
            <person name="Luo X."/>
        </authorList>
    </citation>
    <scope>NUCLEOTIDE SEQUENCE [LARGE SCALE GENOMIC DNA]</scope>
    <source>
        <strain evidence="3 4">LX-88</strain>
    </source>
</reference>
<accession>A0ABS5VZW8</accession>
<sequence length="516" mass="57225">MRILAALCALALLPSAAHAEWLEVSSAHFVVYADDTERDARKFSEQLERYHAAMEIVTGLEGQMPSPSNRVTVFVVKNPRQVQRLAGNRDVYGFYIPRAGGSVAFVPRVEVKSGQPDFSMIALLHEYAHHFLLSSSRFPSPRWFGEGGAEFFASAEFTTSGGVSVGMPANHRGWELALARNVKVAELVDPEAYEKKSRRNSYDAFYGKSWLLYHYLTFTPDRSGQLRRYVQAMARGKTSREAAEEVFGDLDQLERELQRYLEQKTMLSLRFAPEQLTIQPIAVRQISKGEEEMMPIRLRSRRGVSREEAMEILVDARKVAARYPADAAVLAALAEAEFDAGNDAEAIAAADGALAIDPGQVNAYVQKGFALFRGAEEAEDRTTAYRKAVAPFLALNKLENDHPLPLIFYYRSFVDSGRQPPETAVLGLQRAAELAPFDLGLQMMVARELASEGKFAEARYHLIPVAYSPHPDGLSEPARMAIEKIDSGSVEDRQELVRLMSGAEIEEEPADGGSEG</sequence>
<gene>
    <name evidence="3" type="ORF">KK137_00260</name>
</gene>
<feature type="signal peptide" evidence="2">
    <location>
        <begin position="1"/>
        <end position="19"/>
    </location>
</feature>
<dbReference type="Gene3D" id="1.25.40.10">
    <property type="entry name" value="Tetratricopeptide repeat domain"/>
    <property type="match status" value="1"/>
</dbReference>